<dbReference type="InterPro" id="IPR050173">
    <property type="entry name" value="ABC_transporter_C-like"/>
</dbReference>
<keyword evidence="5 12" id="KW-0812">Transmembrane</keyword>
<dbReference type="FunFam" id="1.20.1560.10:FF:000055">
    <property type="entry name" value="ABC multidrug transporter (Eurofung)"/>
    <property type="match status" value="1"/>
</dbReference>
<dbReference type="Gene3D" id="3.40.50.300">
    <property type="entry name" value="P-loop containing nucleotide triphosphate hydrolases"/>
    <property type="match status" value="2"/>
</dbReference>
<comment type="subcellular location">
    <subcellularLocation>
        <location evidence="1">Cell membrane</location>
        <topology evidence="1">Multi-pass membrane protein</topology>
    </subcellularLocation>
</comment>
<feature type="transmembrane region" description="Helical" evidence="12">
    <location>
        <begin position="246"/>
        <end position="265"/>
    </location>
</feature>
<feature type="domain" description="ABC transmembrane type-1" evidence="14">
    <location>
        <begin position="247"/>
        <end position="531"/>
    </location>
</feature>
<evidence type="ECO:0000256" key="8">
    <source>
        <dbReference type="ARBA" id="ARBA00022989"/>
    </source>
</evidence>
<feature type="transmembrane region" description="Helical" evidence="12">
    <location>
        <begin position="999"/>
        <end position="1017"/>
    </location>
</feature>
<feature type="transmembrane region" description="Helical" evidence="12">
    <location>
        <begin position="158"/>
        <end position="176"/>
    </location>
</feature>
<organism evidence="15 16">
    <name type="scientific">Emericellopsis atlantica</name>
    <dbReference type="NCBI Taxonomy" id="2614577"/>
    <lineage>
        <taxon>Eukaryota</taxon>
        <taxon>Fungi</taxon>
        <taxon>Dikarya</taxon>
        <taxon>Ascomycota</taxon>
        <taxon>Pezizomycotina</taxon>
        <taxon>Sordariomycetes</taxon>
        <taxon>Hypocreomycetidae</taxon>
        <taxon>Hypocreales</taxon>
        <taxon>Bionectriaceae</taxon>
        <taxon>Emericellopsis</taxon>
    </lineage>
</organism>
<dbReference type="Gene3D" id="1.20.1560.10">
    <property type="entry name" value="ABC transporter type 1, transmembrane domain"/>
    <property type="match status" value="2"/>
</dbReference>
<feature type="region of interest" description="Disordered" evidence="11">
    <location>
        <begin position="554"/>
        <end position="600"/>
    </location>
</feature>
<dbReference type="PANTHER" id="PTHR24223">
    <property type="entry name" value="ATP-BINDING CASSETTE SUB-FAMILY C"/>
    <property type="match status" value="1"/>
</dbReference>
<gene>
    <name evidence="15" type="ORF">F5Z01DRAFT_632555</name>
</gene>
<evidence type="ECO:0000256" key="6">
    <source>
        <dbReference type="ARBA" id="ARBA00022741"/>
    </source>
</evidence>
<evidence type="ECO:0000259" key="14">
    <source>
        <dbReference type="PROSITE" id="PS50929"/>
    </source>
</evidence>
<dbReference type="FunFam" id="1.20.1560.10:FF:000066">
    <property type="entry name" value="ABC multidrug transporter (Eurofung)"/>
    <property type="match status" value="1"/>
</dbReference>
<evidence type="ECO:0000256" key="4">
    <source>
        <dbReference type="ARBA" id="ARBA00022475"/>
    </source>
</evidence>
<evidence type="ECO:0000313" key="16">
    <source>
        <dbReference type="Proteomes" id="UP000887229"/>
    </source>
</evidence>
<dbReference type="InterPro" id="IPR003439">
    <property type="entry name" value="ABC_transporter-like_ATP-bd"/>
</dbReference>
<dbReference type="PANTHER" id="PTHR24223:SF269">
    <property type="entry name" value="ABC MULTIDRUG TRANSPORTER (EUROFUNG)-RELATED"/>
    <property type="match status" value="1"/>
</dbReference>
<dbReference type="EMBL" id="MU251243">
    <property type="protein sequence ID" value="KAG9258478.1"/>
    <property type="molecule type" value="Genomic_DNA"/>
</dbReference>
<evidence type="ECO:0000256" key="2">
    <source>
        <dbReference type="ARBA" id="ARBA00009726"/>
    </source>
</evidence>
<feature type="compositionally biased region" description="Low complexity" evidence="11">
    <location>
        <begin position="558"/>
        <end position="567"/>
    </location>
</feature>
<dbReference type="InterPro" id="IPR027417">
    <property type="entry name" value="P-loop_NTPase"/>
</dbReference>
<feature type="transmembrane region" description="Helical" evidence="12">
    <location>
        <begin position="1139"/>
        <end position="1161"/>
    </location>
</feature>
<keyword evidence="7" id="KW-0067">ATP-binding</keyword>
<dbReference type="Pfam" id="PF00005">
    <property type="entry name" value="ABC_tran"/>
    <property type="match status" value="2"/>
</dbReference>
<dbReference type="RefSeq" id="XP_046122402.1">
    <property type="nucleotide sequence ID" value="XM_046261867.1"/>
</dbReference>
<keyword evidence="15" id="KW-0378">Hydrolase</keyword>
<feature type="transmembrane region" description="Helical" evidence="12">
    <location>
        <begin position="921"/>
        <end position="947"/>
    </location>
</feature>
<feature type="region of interest" description="Disordered" evidence="11">
    <location>
        <begin position="1457"/>
        <end position="1482"/>
    </location>
</feature>
<comment type="caution">
    <text evidence="15">The sequence shown here is derived from an EMBL/GenBank/DDBJ whole genome shotgun (WGS) entry which is preliminary data.</text>
</comment>
<protein>
    <submittedName>
        <fullName evidence="15">P-loop containing nucleoside triphosphate hydrolase protein</fullName>
    </submittedName>
</protein>
<feature type="compositionally biased region" description="Acidic residues" evidence="11">
    <location>
        <begin position="1472"/>
        <end position="1482"/>
    </location>
</feature>
<feature type="domain" description="ABC transmembrane type-1" evidence="14">
    <location>
        <begin position="886"/>
        <end position="1166"/>
    </location>
</feature>
<evidence type="ECO:0000256" key="3">
    <source>
        <dbReference type="ARBA" id="ARBA00022448"/>
    </source>
</evidence>
<dbReference type="InterPro" id="IPR036640">
    <property type="entry name" value="ABC1_TM_sf"/>
</dbReference>
<feature type="transmembrane region" description="Helical" evidence="12">
    <location>
        <begin position="465"/>
        <end position="490"/>
    </location>
</feature>
<feature type="domain" description="ABC transporter" evidence="13">
    <location>
        <begin position="1203"/>
        <end position="1446"/>
    </location>
</feature>
<evidence type="ECO:0000256" key="12">
    <source>
        <dbReference type="SAM" id="Phobius"/>
    </source>
</evidence>
<keyword evidence="16" id="KW-1185">Reference proteome</keyword>
<evidence type="ECO:0000259" key="13">
    <source>
        <dbReference type="PROSITE" id="PS50893"/>
    </source>
</evidence>
<dbReference type="SMART" id="SM00382">
    <property type="entry name" value="AAA"/>
    <property type="match status" value="2"/>
</dbReference>
<feature type="domain" description="ABC transporter" evidence="13">
    <location>
        <begin position="602"/>
        <end position="829"/>
    </location>
</feature>
<dbReference type="GeneID" id="70292770"/>
<keyword evidence="9 12" id="KW-0472">Membrane</keyword>
<dbReference type="GO" id="GO:0005524">
    <property type="term" value="F:ATP binding"/>
    <property type="evidence" value="ECO:0007669"/>
    <property type="project" value="UniProtKB-KW"/>
</dbReference>
<reference evidence="15" key="1">
    <citation type="journal article" date="2021" name="IMA Fungus">
        <title>Genomic characterization of three marine fungi, including Emericellopsis atlantica sp. nov. with signatures of a generalist lifestyle and marine biomass degradation.</title>
        <authorList>
            <person name="Hagestad O.C."/>
            <person name="Hou L."/>
            <person name="Andersen J.H."/>
            <person name="Hansen E.H."/>
            <person name="Altermark B."/>
            <person name="Li C."/>
            <person name="Kuhnert E."/>
            <person name="Cox R.J."/>
            <person name="Crous P.W."/>
            <person name="Spatafora J.W."/>
            <person name="Lail K."/>
            <person name="Amirebrahimi M."/>
            <person name="Lipzen A."/>
            <person name="Pangilinan J."/>
            <person name="Andreopoulos W."/>
            <person name="Hayes R.D."/>
            <person name="Ng V."/>
            <person name="Grigoriev I.V."/>
            <person name="Jackson S.A."/>
            <person name="Sutton T.D.S."/>
            <person name="Dobson A.D.W."/>
            <person name="Rama T."/>
        </authorList>
    </citation>
    <scope>NUCLEOTIDE SEQUENCE</scope>
    <source>
        <strain evidence="15">TS7</strain>
    </source>
</reference>
<dbReference type="InterPro" id="IPR011527">
    <property type="entry name" value="ABC1_TM_dom"/>
</dbReference>
<evidence type="ECO:0000256" key="10">
    <source>
        <dbReference type="ARBA" id="ARBA00023180"/>
    </source>
</evidence>
<dbReference type="InterPro" id="IPR044746">
    <property type="entry name" value="ABCC_6TM_D1"/>
</dbReference>
<feature type="transmembrane region" description="Helical" evidence="12">
    <location>
        <begin position="882"/>
        <end position="909"/>
    </location>
</feature>
<dbReference type="InterPro" id="IPR056227">
    <property type="entry name" value="TMD0_ABC"/>
</dbReference>
<dbReference type="InterPro" id="IPR017871">
    <property type="entry name" value="ABC_transporter-like_CS"/>
</dbReference>
<dbReference type="CDD" id="cd03250">
    <property type="entry name" value="ABCC_MRP_domain1"/>
    <property type="match status" value="1"/>
</dbReference>
<dbReference type="FunFam" id="3.40.50.300:FF:001854">
    <property type="entry name" value="ABC multidrug transporter (Eurofung)"/>
    <property type="match status" value="1"/>
</dbReference>
<proteinExistence type="inferred from homology"/>
<feature type="transmembrane region" description="Helical" evidence="12">
    <location>
        <begin position="101"/>
        <end position="120"/>
    </location>
</feature>
<name>A0A9P8CT53_9HYPO</name>
<dbReference type="GO" id="GO:0140359">
    <property type="term" value="F:ABC-type transporter activity"/>
    <property type="evidence" value="ECO:0007669"/>
    <property type="project" value="InterPro"/>
</dbReference>
<dbReference type="Proteomes" id="UP000887229">
    <property type="component" value="Unassembled WGS sequence"/>
</dbReference>
<dbReference type="FunFam" id="3.40.50.300:FF:000163">
    <property type="entry name" value="Multidrug resistance-associated protein member 4"/>
    <property type="match status" value="1"/>
</dbReference>
<evidence type="ECO:0000256" key="9">
    <source>
        <dbReference type="ARBA" id="ARBA00023136"/>
    </source>
</evidence>
<dbReference type="Pfam" id="PF24357">
    <property type="entry name" value="TMD0_ABC"/>
    <property type="match status" value="1"/>
</dbReference>
<dbReference type="CDD" id="cd18580">
    <property type="entry name" value="ABC_6TM_ABCC_D2"/>
    <property type="match status" value="1"/>
</dbReference>
<comment type="similarity">
    <text evidence="2">Belongs to the ABC transporter superfamily. ABCC family. Conjugate transporter (TC 3.A.1.208) subfamily.</text>
</comment>
<dbReference type="PROSITE" id="PS50929">
    <property type="entry name" value="ABC_TM1F"/>
    <property type="match status" value="2"/>
</dbReference>
<dbReference type="SUPFAM" id="SSF52540">
    <property type="entry name" value="P-loop containing nucleoside triphosphate hydrolases"/>
    <property type="match status" value="2"/>
</dbReference>
<keyword evidence="6" id="KW-0547">Nucleotide-binding</keyword>
<dbReference type="SUPFAM" id="SSF90123">
    <property type="entry name" value="ABC transporter transmembrane region"/>
    <property type="match status" value="2"/>
</dbReference>
<dbReference type="PROSITE" id="PS00211">
    <property type="entry name" value="ABC_TRANSPORTER_1"/>
    <property type="match status" value="2"/>
</dbReference>
<keyword evidence="10" id="KW-0325">Glycoprotein</keyword>
<feature type="transmembrane region" description="Helical" evidence="12">
    <location>
        <begin position="33"/>
        <end position="55"/>
    </location>
</feature>
<feature type="transmembrane region" description="Helical" evidence="12">
    <location>
        <begin position="1100"/>
        <end position="1127"/>
    </location>
</feature>
<evidence type="ECO:0000256" key="1">
    <source>
        <dbReference type="ARBA" id="ARBA00004651"/>
    </source>
</evidence>
<sequence length="1482" mass="162640">MASSDCISIDNSLGPHASDCRGGFDLTLFFEDVVLTIPIASLLLLAAPCRVFYLLSKGTVKVKADYLRYLKVLSYVLLSASHVAALVLWTRASAVPTRASLPAAALSFVSSLSLLVLSYVEHLYSYRPSSIINLFLLFSALFDATRTRTLWLQPYNRSVAIASLVSVVFKLVAFSLEAIEKRHILLPAYQNLTPESTSGILSQWLFSWQLPLFRAGYSNALGINDLFHLDKHLKSTLLHSKLQQRWSTGFTFCQPFLISATLAWAERDSDSDDQDQGYGLIGAWFLVYLGIAITMGQHQHLTFRAISMARGQLISMLFDKATDLTITAADPTAALTLMSADIERIDMGWRTAHDIWANLIEIGIAIYLLERQLGIACLIPVATALVEDSADSSVSIVGSVIAVSFVMARQAMWLEAIEKRIAVTSQMLGSMKGVKMCGLTSVLEARISSMRDDELHISGKFRRLLIWNMGLAYLAPILAPIFTFTAYSLLARNQGDGGTLDTNRVFTSLSLFALLQEPLTSFVTSLSSFVGSIGCFSRIQAFLESDVRSDQRLVHDTSNSGSSSSQSTLFKQSNEKSASETNVDESGEAPEGSPTRENGVTIKIQDGAFGYDSDKDPNLTDISIEVPSSQFTMIVGPVGSGKSTLLKAILGEVSLMAGAVHVTGSEIAYCDQTPWHMNGTVRASIIAFSPVDERWYEQVLQACALTQDLRQLPKGDQTTIGSKGIVLSGGQSQRISLARAVYARKDTIILDDVFSGLDAHTENVVFHNLLGGKGLLRRSNTTVVIASSRSKRLPYADHIICLDGTGKGCEQGTFQELSTSDGYVSQLLVTSADWTHPSATDPLDDDSAAKLELAQLEEEKDEAGRRTGDIAIYTYYIRAIGWIPTFIFIFAICAFIFCQSFPTIWLNWWAAANAEEPHQRLGYYLGIYAMLGALALIFLIVSCWQMIVTMVPLSGKNFHSNLLRTVLNAPMSFFAATDAGVTINRFSQDLQLIDMDLPIAALNTFATFVLCIAQLALVAVGSYYTAIAFPFLFAALWLVQHVYLRTSRQLRFMDLEAKSPLYALFTESVTGLATLRAFGWRRALEEKLYNLLDRSQRPFYLLYAVQRWLTLVLDMFVAGIAVLLVILITQLRGVLPPGLIGVALVNVILFSQNLKLLLMFWTNLETHIGAISRIKSFTTHTKSEHEVQEKEVPPPTWPSQGGIEFDNVSAGYKSSENVLKGISLAIQPGQKIGICGRTGSGKSSMVSCLFRMIDIHDGRITVDNVDITTIPREEVRTRLVGVPQDAFLIDGSSVRLNADPAEKLPDAAVEDALQLVELWDIVASKGGLDAPIDDLHLSHGQRQLFCIARAMLRPSPIIVLDEATSRCSKWSLTHSSSVDAHTDELIQRIMKERFSNHTILSIVHKLESALDDFDLVAVLDAGVLVEFGPPRELLQQGADKSPFAALYESLSSKVHSAKDADVARSGPRVDTSAEDDTISPLA</sequence>
<keyword evidence="8 12" id="KW-1133">Transmembrane helix</keyword>
<dbReference type="GO" id="GO:0016887">
    <property type="term" value="F:ATP hydrolysis activity"/>
    <property type="evidence" value="ECO:0007669"/>
    <property type="project" value="InterPro"/>
</dbReference>
<keyword evidence="3" id="KW-0813">Transport</keyword>
<accession>A0A9P8CT53</accession>
<evidence type="ECO:0000256" key="7">
    <source>
        <dbReference type="ARBA" id="ARBA00022840"/>
    </source>
</evidence>
<dbReference type="InterPro" id="IPR044726">
    <property type="entry name" value="ABCC_6TM_D2"/>
</dbReference>
<evidence type="ECO:0000256" key="5">
    <source>
        <dbReference type="ARBA" id="ARBA00022692"/>
    </source>
</evidence>
<dbReference type="CDD" id="cd18579">
    <property type="entry name" value="ABC_6TM_ABCC_D1"/>
    <property type="match status" value="1"/>
</dbReference>
<evidence type="ECO:0000256" key="11">
    <source>
        <dbReference type="SAM" id="MobiDB-lite"/>
    </source>
</evidence>
<evidence type="ECO:0000313" key="15">
    <source>
        <dbReference type="EMBL" id="KAG9258478.1"/>
    </source>
</evidence>
<feature type="transmembrane region" description="Helical" evidence="12">
    <location>
        <begin position="1023"/>
        <end position="1040"/>
    </location>
</feature>
<dbReference type="OrthoDB" id="6500128at2759"/>
<dbReference type="GO" id="GO:0005886">
    <property type="term" value="C:plasma membrane"/>
    <property type="evidence" value="ECO:0007669"/>
    <property type="project" value="UniProtKB-SubCell"/>
</dbReference>
<dbReference type="InterPro" id="IPR003593">
    <property type="entry name" value="AAA+_ATPase"/>
</dbReference>
<feature type="transmembrane region" description="Helical" evidence="12">
    <location>
        <begin position="277"/>
        <end position="296"/>
    </location>
</feature>
<keyword evidence="4" id="KW-1003">Cell membrane</keyword>
<dbReference type="PROSITE" id="PS50893">
    <property type="entry name" value="ABC_TRANSPORTER_2"/>
    <property type="match status" value="2"/>
</dbReference>
<dbReference type="CDD" id="cd03244">
    <property type="entry name" value="ABCC_MRP_domain2"/>
    <property type="match status" value="1"/>
</dbReference>
<feature type="transmembrane region" description="Helical" evidence="12">
    <location>
        <begin position="67"/>
        <end position="89"/>
    </location>
</feature>
<dbReference type="Pfam" id="PF00664">
    <property type="entry name" value="ABC_membrane"/>
    <property type="match status" value="2"/>
</dbReference>